<dbReference type="STRING" id="1387353.BSF38_05688"/>
<reference evidence="2" key="1">
    <citation type="submission" date="2016-12" db="EMBL/GenBank/DDBJ databases">
        <title>Comparative genomics of four Isosphaeraceae planctomycetes: a common pool of plasmids and glycoside hydrolase genes.</title>
        <authorList>
            <person name="Ivanova A."/>
        </authorList>
    </citation>
    <scope>NUCLEOTIDE SEQUENCE [LARGE SCALE GENOMIC DNA]</scope>
    <source>
        <strain evidence="2">PX4</strain>
    </source>
</reference>
<dbReference type="OrthoDB" id="127333at2"/>
<keyword evidence="2" id="KW-1185">Reference proteome</keyword>
<protein>
    <recommendedName>
        <fullName evidence="3">DUF1501 domain-containing protein</fullName>
    </recommendedName>
</protein>
<evidence type="ECO:0000313" key="2">
    <source>
        <dbReference type="Proteomes" id="UP000186309"/>
    </source>
</evidence>
<dbReference type="RefSeq" id="WP_076350374.1">
    <property type="nucleotide sequence ID" value="NZ_CP019082.1"/>
</dbReference>
<dbReference type="PANTHER" id="PTHR43737:SF1">
    <property type="entry name" value="DUF1501 DOMAIN-CONTAINING PROTEIN"/>
    <property type="match status" value="1"/>
</dbReference>
<dbReference type="Proteomes" id="UP000186309">
    <property type="component" value="Chromosome"/>
</dbReference>
<sequence length="432" mass="46551">MKCTYACNTMDHTLSRRRFLGGLAASAAGAGALGGGFSSFLSPAAGAELAGKQRHVLVVWLAGGASQLETWDPKPKTDTGGPFRSIETSVPGVRISELLPKTAMQMHRLALLRSINTNENDHGKGAYLMQTGRPQAAGMAYPQLGSVMSKWLGDEANPLPGYIYITPGGGGKGQSEAAFLGPKYNPLYLGNGSAPANTAQDPAISALGASGRQALRMHLNDRFAKRRRTAETEAYTTTYEQAQKLMTRRDVFDVTKEPAKDLDRYGSHDFGRHCLLARRLLQGGATFVQVTHSNYDTHNENFDFHLEQVGEFDQSFATLIDDLAASGMLQHTLVVVMSEFGRTPQINYLYGRDHWGTAWSVCMGGAGITPGNVVGKTNDRGTEVVDKQVGGGHLFHTYMRAVGLDPTESFEADGRAIQLAEPAASAIKELLV</sequence>
<dbReference type="InterPro" id="IPR006311">
    <property type="entry name" value="TAT_signal"/>
</dbReference>
<dbReference type="InterPro" id="IPR017850">
    <property type="entry name" value="Alkaline_phosphatase_core_sf"/>
</dbReference>
<dbReference type="PANTHER" id="PTHR43737">
    <property type="entry name" value="BLL7424 PROTEIN"/>
    <property type="match status" value="1"/>
</dbReference>
<evidence type="ECO:0000313" key="1">
    <source>
        <dbReference type="EMBL" id="APW64098.1"/>
    </source>
</evidence>
<dbReference type="KEGG" id="pbor:BSF38_05688"/>
<dbReference type="AlphaFoldDB" id="A0A1U7CYX9"/>
<dbReference type="InterPro" id="IPR010869">
    <property type="entry name" value="DUF1501"/>
</dbReference>
<gene>
    <name evidence="1" type="ORF">BSF38_05688</name>
</gene>
<dbReference type="PROSITE" id="PS51318">
    <property type="entry name" value="TAT"/>
    <property type="match status" value="1"/>
</dbReference>
<name>A0A1U7CYX9_9BACT</name>
<proteinExistence type="predicted"/>
<dbReference type="EMBL" id="CP019082">
    <property type="protein sequence ID" value="APW64098.1"/>
    <property type="molecule type" value="Genomic_DNA"/>
</dbReference>
<accession>A0A1U7CYX9</accession>
<organism evidence="1 2">
    <name type="scientific">Paludisphaera borealis</name>
    <dbReference type="NCBI Taxonomy" id="1387353"/>
    <lineage>
        <taxon>Bacteria</taxon>
        <taxon>Pseudomonadati</taxon>
        <taxon>Planctomycetota</taxon>
        <taxon>Planctomycetia</taxon>
        <taxon>Isosphaerales</taxon>
        <taxon>Isosphaeraceae</taxon>
        <taxon>Paludisphaera</taxon>
    </lineage>
</organism>
<evidence type="ECO:0008006" key="3">
    <source>
        <dbReference type="Google" id="ProtNLM"/>
    </source>
</evidence>
<dbReference type="Pfam" id="PF07394">
    <property type="entry name" value="DUF1501"/>
    <property type="match status" value="1"/>
</dbReference>
<dbReference type="SUPFAM" id="SSF53649">
    <property type="entry name" value="Alkaline phosphatase-like"/>
    <property type="match status" value="1"/>
</dbReference>